<feature type="transmembrane region" description="Helical" evidence="6">
    <location>
        <begin position="20"/>
        <end position="38"/>
    </location>
</feature>
<name>A0ABV3Q140_9BACL</name>
<feature type="domain" description="ABC3 transporter permease C-terminal" evidence="7">
    <location>
        <begin position="315"/>
        <end position="462"/>
    </location>
</feature>
<dbReference type="EMBL" id="JBFMIA010000002">
    <property type="protein sequence ID" value="MEW9501042.1"/>
    <property type="molecule type" value="Genomic_DNA"/>
</dbReference>
<organism evidence="8 9">
    <name type="scientific">Jeotgalibacillus marinus</name>
    <dbReference type="NCBI Taxonomy" id="86667"/>
    <lineage>
        <taxon>Bacteria</taxon>
        <taxon>Bacillati</taxon>
        <taxon>Bacillota</taxon>
        <taxon>Bacilli</taxon>
        <taxon>Bacillales</taxon>
        <taxon>Caryophanaceae</taxon>
        <taxon>Jeotgalibacillus</taxon>
    </lineage>
</organism>
<dbReference type="RefSeq" id="WP_367778381.1">
    <property type="nucleotide sequence ID" value="NZ_JBFMIA010000002.1"/>
</dbReference>
<dbReference type="Pfam" id="PF02687">
    <property type="entry name" value="FtsX"/>
    <property type="match status" value="1"/>
</dbReference>
<comment type="subcellular location">
    <subcellularLocation>
        <location evidence="1">Cell membrane</location>
        <topology evidence="1">Multi-pass membrane protein</topology>
    </subcellularLocation>
</comment>
<sequence length="470" mass="51133">MNFIKRALLSVKERKGKSFLQIFIFSAIFALVLSGLAIQSAAKKSSELARETLGADVTLSVDYQSMMNADQKGEDIEPIYGVPVSEAKKIASLDFLKGYNFFTEGFAVADDFEFISPDEEDEESGGVMAESIAGEEFAQPEITLSGVLDSNSSPSFINGDAVLEEGEPITEEHMDKNVVMIEQNLAELNNLEVGDTLTVGSTYEEKSLELEIIGIYSTTETSPFPGSPVLDPYNRLYVPYIVAPEFGFGEQENEEPVIQSAVYYLQKPSQLDEFLEEAEATADLNDFYSLSAHDEAYQTMTGPIENVASITNNVVYLVAIAGAIIMGLIVMMAIRERKYEMGVLLALGEQKWKLIGQFATEILIVAILALGIASVGGQMIAGAIGDQLLEQQITQSQEQQEQGTMMISVGGGFGDESDNAEAIDELQINISPQDFGIMAVIGIMIALISTLIPSLSVLRLQPKTILTKQE</sequence>
<keyword evidence="2" id="KW-1003">Cell membrane</keyword>
<evidence type="ECO:0000256" key="6">
    <source>
        <dbReference type="SAM" id="Phobius"/>
    </source>
</evidence>
<comment type="caution">
    <text evidence="8">The sequence shown here is derived from an EMBL/GenBank/DDBJ whole genome shotgun (WGS) entry which is preliminary data.</text>
</comment>
<evidence type="ECO:0000259" key="7">
    <source>
        <dbReference type="Pfam" id="PF02687"/>
    </source>
</evidence>
<protein>
    <submittedName>
        <fullName evidence="8">ABC transporter permease</fullName>
    </submittedName>
</protein>
<keyword evidence="4 6" id="KW-1133">Transmembrane helix</keyword>
<evidence type="ECO:0000256" key="4">
    <source>
        <dbReference type="ARBA" id="ARBA00022989"/>
    </source>
</evidence>
<evidence type="ECO:0000256" key="1">
    <source>
        <dbReference type="ARBA" id="ARBA00004651"/>
    </source>
</evidence>
<feature type="transmembrane region" description="Helical" evidence="6">
    <location>
        <begin position="435"/>
        <end position="458"/>
    </location>
</feature>
<dbReference type="InterPro" id="IPR050250">
    <property type="entry name" value="Macrolide_Exporter_MacB"/>
</dbReference>
<evidence type="ECO:0000256" key="3">
    <source>
        <dbReference type="ARBA" id="ARBA00022692"/>
    </source>
</evidence>
<evidence type="ECO:0000313" key="9">
    <source>
        <dbReference type="Proteomes" id="UP001556040"/>
    </source>
</evidence>
<dbReference type="PANTHER" id="PTHR30572">
    <property type="entry name" value="MEMBRANE COMPONENT OF TRANSPORTER-RELATED"/>
    <property type="match status" value="1"/>
</dbReference>
<dbReference type="Proteomes" id="UP001556040">
    <property type="component" value="Unassembled WGS sequence"/>
</dbReference>
<feature type="transmembrane region" description="Helical" evidence="6">
    <location>
        <begin position="314"/>
        <end position="334"/>
    </location>
</feature>
<evidence type="ECO:0000313" key="8">
    <source>
        <dbReference type="EMBL" id="MEW9501042.1"/>
    </source>
</evidence>
<feature type="transmembrane region" description="Helical" evidence="6">
    <location>
        <begin position="354"/>
        <end position="373"/>
    </location>
</feature>
<reference evidence="8 9" key="1">
    <citation type="journal article" date="1979" name="Int. J. Syst. Evol. Microbiol.">
        <title>Bacillus globisporus subsp. marinus subsp. nov.</title>
        <authorList>
            <person name="Liu H."/>
        </authorList>
    </citation>
    <scope>NUCLEOTIDE SEQUENCE [LARGE SCALE GENOMIC DNA]</scope>
    <source>
        <strain evidence="8 9">DSM 1297</strain>
    </source>
</reference>
<keyword evidence="5 6" id="KW-0472">Membrane</keyword>
<gene>
    <name evidence="8" type="ORF">AB1471_04395</name>
</gene>
<keyword evidence="3 6" id="KW-0812">Transmembrane</keyword>
<dbReference type="InterPro" id="IPR003838">
    <property type="entry name" value="ABC3_permease_C"/>
</dbReference>
<proteinExistence type="predicted"/>
<evidence type="ECO:0000256" key="2">
    <source>
        <dbReference type="ARBA" id="ARBA00022475"/>
    </source>
</evidence>
<dbReference type="PANTHER" id="PTHR30572:SF9">
    <property type="entry name" value="ABC TRANSPORTER PERMEASE PROTEIN"/>
    <property type="match status" value="1"/>
</dbReference>
<accession>A0ABV3Q140</accession>
<keyword evidence="9" id="KW-1185">Reference proteome</keyword>
<evidence type="ECO:0000256" key="5">
    <source>
        <dbReference type="ARBA" id="ARBA00023136"/>
    </source>
</evidence>